<proteinExistence type="predicted"/>
<evidence type="ECO:0000313" key="3">
    <source>
        <dbReference type="Proteomes" id="UP000307440"/>
    </source>
</evidence>
<dbReference type="Pfam" id="PF20415">
    <property type="entry name" value="DUF6699"/>
    <property type="match status" value="1"/>
</dbReference>
<sequence length="175" mass="19860">MTLILSNYILYSQHPQPTDPTIYCPLVWDLRESPASSARHVSNLQRSLSSRELSQPASFPSVSSLTITCNLFPDTWSIQAENAIYVTVHDVLHAIYTSLYMPLKREEWDSLSRRQHDLVQSAFERRCRNAINPEECAAAGKMRIDYLAHHIIFGGLSASLEDENTCILSLRRLPA</sequence>
<dbReference type="OrthoDB" id="3144234at2759"/>
<protein>
    <recommendedName>
        <fullName evidence="1">DUF6699 domain-containing protein</fullName>
    </recommendedName>
</protein>
<evidence type="ECO:0000313" key="2">
    <source>
        <dbReference type="EMBL" id="TFK26576.1"/>
    </source>
</evidence>
<evidence type="ECO:0000259" key="1">
    <source>
        <dbReference type="Pfam" id="PF20415"/>
    </source>
</evidence>
<keyword evidence="3" id="KW-1185">Reference proteome</keyword>
<dbReference type="Proteomes" id="UP000307440">
    <property type="component" value="Unassembled WGS sequence"/>
</dbReference>
<dbReference type="InterPro" id="IPR046522">
    <property type="entry name" value="DUF6699"/>
</dbReference>
<dbReference type="AlphaFoldDB" id="A0A5C3L317"/>
<accession>A0A5C3L317</accession>
<organism evidence="2 3">
    <name type="scientific">Coprinopsis marcescibilis</name>
    <name type="common">Agaric fungus</name>
    <name type="synonym">Psathyrella marcescibilis</name>
    <dbReference type="NCBI Taxonomy" id="230819"/>
    <lineage>
        <taxon>Eukaryota</taxon>
        <taxon>Fungi</taxon>
        <taxon>Dikarya</taxon>
        <taxon>Basidiomycota</taxon>
        <taxon>Agaricomycotina</taxon>
        <taxon>Agaricomycetes</taxon>
        <taxon>Agaricomycetidae</taxon>
        <taxon>Agaricales</taxon>
        <taxon>Agaricineae</taxon>
        <taxon>Psathyrellaceae</taxon>
        <taxon>Coprinopsis</taxon>
    </lineage>
</organism>
<dbReference type="EMBL" id="ML210173">
    <property type="protein sequence ID" value="TFK26576.1"/>
    <property type="molecule type" value="Genomic_DNA"/>
</dbReference>
<reference evidence="2 3" key="1">
    <citation type="journal article" date="2019" name="Nat. Ecol. Evol.">
        <title>Megaphylogeny resolves global patterns of mushroom evolution.</title>
        <authorList>
            <person name="Varga T."/>
            <person name="Krizsan K."/>
            <person name="Foldi C."/>
            <person name="Dima B."/>
            <person name="Sanchez-Garcia M."/>
            <person name="Sanchez-Ramirez S."/>
            <person name="Szollosi G.J."/>
            <person name="Szarkandi J.G."/>
            <person name="Papp V."/>
            <person name="Albert L."/>
            <person name="Andreopoulos W."/>
            <person name="Angelini C."/>
            <person name="Antonin V."/>
            <person name="Barry K.W."/>
            <person name="Bougher N.L."/>
            <person name="Buchanan P."/>
            <person name="Buyck B."/>
            <person name="Bense V."/>
            <person name="Catcheside P."/>
            <person name="Chovatia M."/>
            <person name="Cooper J."/>
            <person name="Damon W."/>
            <person name="Desjardin D."/>
            <person name="Finy P."/>
            <person name="Geml J."/>
            <person name="Haridas S."/>
            <person name="Hughes K."/>
            <person name="Justo A."/>
            <person name="Karasinski D."/>
            <person name="Kautmanova I."/>
            <person name="Kiss B."/>
            <person name="Kocsube S."/>
            <person name="Kotiranta H."/>
            <person name="LaButti K.M."/>
            <person name="Lechner B.E."/>
            <person name="Liimatainen K."/>
            <person name="Lipzen A."/>
            <person name="Lukacs Z."/>
            <person name="Mihaltcheva S."/>
            <person name="Morgado L.N."/>
            <person name="Niskanen T."/>
            <person name="Noordeloos M.E."/>
            <person name="Ohm R.A."/>
            <person name="Ortiz-Santana B."/>
            <person name="Ovrebo C."/>
            <person name="Racz N."/>
            <person name="Riley R."/>
            <person name="Savchenko A."/>
            <person name="Shiryaev A."/>
            <person name="Soop K."/>
            <person name="Spirin V."/>
            <person name="Szebenyi C."/>
            <person name="Tomsovsky M."/>
            <person name="Tulloss R.E."/>
            <person name="Uehling J."/>
            <person name="Grigoriev I.V."/>
            <person name="Vagvolgyi C."/>
            <person name="Papp T."/>
            <person name="Martin F.M."/>
            <person name="Miettinen O."/>
            <person name="Hibbett D.S."/>
            <person name="Nagy L.G."/>
        </authorList>
    </citation>
    <scope>NUCLEOTIDE SEQUENCE [LARGE SCALE GENOMIC DNA]</scope>
    <source>
        <strain evidence="2 3">CBS 121175</strain>
    </source>
</reference>
<name>A0A5C3L317_COPMA</name>
<feature type="domain" description="DUF6699" evidence="1">
    <location>
        <begin position="26"/>
        <end position="158"/>
    </location>
</feature>
<gene>
    <name evidence="2" type="ORF">FA15DRAFT_702686</name>
</gene>